<dbReference type="OrthoDB" id="2423201at2759"/>
<feature type="signal peptide" evidence="1">
    <location>
        <begin position="1"/>
        <end position="26"/>
    </location>
</feature>
<keyword evidence="1" id="KW-0732">Signal</keyword>
<comment type="caution">
    <text evidence="2">The sequence shown here is derived from an EMBL/GenBank/DDBJ whole genome shotgun (WGS) entry which is preliminary data.</text>
</comment>
<sequence>MYSQFFSRSLAAIVLSLGLLVQGIHADSLEFASPSPNTKIAAGDTVPVTYKVHHNGMAKLLWAKVHFMTEDGYDAGMGTIDTASRIEWQADLKAGNSSKCEGILSEMVPVEIVKAAAVEELEEEDTGKGKKGSLLGLQLRKRSLYAGRDLGVRIGGSDYLLEDGTADTKKMLYFFSLI</sequence>
<gene>
    <name evidence="2" type="ORF">KI688_001515</name>
</gene>
<evidence type="ECO:0000313" key="3">
    <source>
        <dbReference type="Proteomes" id="UP000707451"/>
    </source>
</evidence>
<keyword evidence="3" id="KW-1185">Reference proteome</keyword>
<dbReference type="EMBL" id="JAHRHY010000010">
    <property type="protein sequence ID" value="KAG9066294.1"/>
    <property type="molecule type" value="Genomic_DNA"/>
</dbReference>
<feature type="chain" id="PRO_5040234593" evidence="1">
    <location>
        <begin position="27"/>
        <end position="178"/>
    </location>
</feature>
<dbReference type="Proteomes" id="UP000707451">
    <property type="component" value="Unassembled WGS sequence"/>
</dbReference>
<protein>
    <submittedName>
        <fullName evidence="2">Uncharacterized protein</fullName>
    </submittedName>
</protein>
<evidence type="ECO:0000256" key="1">
    <source>
        <dbReference type="SAM" id="SignalP"/>
    </source>
</evidence>
<dbReference type="AlphaFoldDB" id="A0A9P8BRQ6"/>
<reference evidence="2" key="1">
    <citation type="submission" date="2021-06" db="EMBL/GenBank/DDBJ databases">
        <title>Genome Sequence of Mortierella hyaline Strain SCG-10, a Cold-Adapted, Nitrate-Reducing Fungus Isolated from Soil in Minnesota, USA.</title>
        <authorList>
            <person name="Aldossari N."/>
        </authorList>
    </citation>
    <scope>NUCLEOTIDE SEQUENCE</scope>
    <source>
        <strain evidence="2">SCG-10</strain>
    </source>
</reference>
<evidence type="ECO:0000313" key="2">
    <source>
        <dbReference type="EMBL" id="KAG9066294.1"/>
    </source>
</evidence>
<organism evidence="2 3">
    <name type="scientific">Linnemannia hyalina</name>
    <dbReference type="NCBI Taxonomy" id="64524"/>
    <lineage>
        <taxon>Eukaryota</taxon>
        <taxon>Fungi</taxon>
        <taxon>Fungi incertae sedis</taxon>
        <taxon>Mucoromycota</taxon>
        <taxon>Mortierellomycotina</taxon>
        <taxon>Mortierellomycetes</taxon>
        <taxon>Mortierellales</taxon>
        <taxon>Mortierellaceae</taxon>
        <taxon>Linnemannia</taxon>
    </lineage>
</organism>
<accession>A0A9P8BRQ6</accession>
<proteinExistence type="predicted"/>
<name>A0A9P8BRQ6_9FUNG</name>